<evidence type="ECO:0000313" key="3">
    <source>
        <dbReference type="EMBL" id="KLT46575.1"/>
    </source>
</evidence>
<reference evidence="3 4" key="1">
    <citation type="submission" date="2015-03" db="EMBL/GenBank/DDBJ databases">
        <title>Genomics and transcriptomics of the oil-accumulating basidiomycete yeast T. oleaginosus allow insights into substrate utilization and the diverse evolutionary trajectories of mating systems in fungi.</title>
        <authorList>
            <consortium name="DOE Joint Genome Institute"/>
            <person name="Kourist R."/>
            <person name="Kracht O."/>
            <person name="Bracharz F."/>
            <person name="Lipzen A."/>
            <person name="Nolan M."/>
            <person name="Ohm R."/>
            <person name="Grigoriev I."/>
            <person name="Sun S."/>
            <person name="Heitman J."/>
            <person name="Bruck T."/>
            <person name="Nowrousian M."/>
        </authorList>
    </citation>
    <scope>NUCLEOTIDE SEQUENCE [LARGE SCALE GENOMIC DNA]</scope>
    <source>
        <strain evidence="3 4">IBC0246</strain>
    </source>
</reference>
<dbReference type="GO" id="GO:0006979">
    <property type="term" value="P:response to oxidative stress"/>
    <property type="evidence" value="ECO:0007669"/>
    <property type="project" value="TreeGrafter"/>
</dbReference>
<dbReference type="STRING" id="879819.A0A0J0XZV2"/>
<evidence type="ECO:0000313" key="4">
    <source>
        <dbReference type="Proteomes" id="UP000053611"/>
    </source>
</evidence>
<dbReference type="PANTHER" id="PTHR12910">
    <property type="entry name" value="NADH-UBIQUINONE OXIDOREDUCTASE SUBUNIT B17.2"/>
    <property type="match status" value="1"/>
</dbReference>
<protein>
    <recommendedName>
        <fullName evidence="2">NADH dehydrogenase [ubiquinone] 1 alpha subcomplex subunit</fullName>
    </recommendedName>
</protein>
<dbReference type="GeneID" id="28981226"/>
<keyword evidence="2" id="KW-0813">Transport</keyword>
<proteinExistence type="inferred from homology"/>
<keyword evidence="2" id="KW-0999">Mitochondrion inner membrane</keyword>
<dbReference type="AlphaFoldDB" id="A0A0J0XZV2"/>
<keyword evidence="2" id="KW-0472">Membrane</keyword>
<keyword evidence="2" id="KW-0496">Mitochondrion</keyword>
<dbReference type="InterPro" id="IPR007763">
    <property type="entry name" value="NDUFA12"/>
</dbReference>
<gene>
    <name evidence="3" type="ORF">CC85DRAFT_253735</name>
</gene>
<dbReference type="Pfam" id="PF05071">
    <property type="entry name" value="NDUFA12"/>
    <property type="match status" value="1"/>
</dbReference>
<organism evidence="3 4">
    <name type="scientific">Cutaneotrichosporon oleaginosum</name>
    <dbReference type="NCBI Taxonomy" id="879819"/>
    <lineage>
        <taxon>Eukaryota</taxon>
        <taxon>Fungi</taxon>
        <taxon>Dikarya</taxon>
        <taxon>Basidiomycota</taxon>
        <taxon>Agaricomycotina</taxon>
        <taxon>Tremellomycetes</taxon>
        <taxon>Trichosporonales</taxon>
        <taxon>Trichosporonaceae</taxon>
        <taxon>Cutaneotrichosporon</taxon>
    </lineage>
</organism>
<keyword evidence="2" id="KW-0679">Respiratory chain</keyword>
<keyword evidence="2" id="KW-0249">Electron transport</keyword>
<dbReference type="PANTHER" id="PTHR12910:SF2">
    <property type="entry name" value="NADH DEHYDROGENASE [UBIQUINONE] 1 ALPHA SUBCOMPLEX SUBUNIT 12"/>
    <property type="match status" value="1"/>
</dbReference>
<comment type="function">
    <text evidence="2">Accessory subunit of the mitochondrial membrane respiratory chain NADH dehydrogenase (Complex I), that is believed not to be involved in catalysis. Complex I functions in the transfer of electrons from NADH to the respiratory chain. The immediate electron acceptor for the enzyme is believed to be ubiquinone.</text>
</comment>
<comment type="similarity">
    <text evidence="1 2">Belongs to the complex I NDUFA12 subunit family.</text>
</comment>
<dbReference type="OrthoDB" id="274641at2759"/>
<dbReference type="GO" id="GO:0005743">
    <property type="term" value="C:mitochondrial inner membrane"/>
    <property type="evidence" value="ECO:0007669"/>
    <property type="project" value="UniProtKB-SubCell"/>
</dbReference>
<name>A0A0J0XZV2_9TREE</name>
<dbReference type="RefSeq" id="XP_018283066.1">
    <property type="nucleotide sequence ID" value="XM_018420623.1"/>
</dbReference>
<comment type="subcellular location">
    <subcellularLocation>
        <location evidence="2">Mitochondrion inner membrane</location>
        <topology evidence="2">Peripheral membrane protein</topology>
        <orientation evidence="2">Matrix side</orientation>
    </subcellularLocation>
</comment>
<evidence type="ECO:0000256" key="2">
    <source>
        <dbReference type="RuleBase" id="RU363103"/>
    </source>
</evidence>
<sequence length="138" mass="16242">MVSLARTIRHARKVGLKEWFYQLGTIGDAKAGTMVGKDQFGNRYFQEYDANEELPGRQRWVLYEQYDFNASQVPREWASWLNHIRMEPPTEDPVVKKSEQPWQVPYFENLTGTRGKFTTYSTVKPKVEAWEPKIKPRS</sequence>
<accession>A0A0J0XZV2</accession>
<keyword evidence="4" id="KW-1185">Reference proteome</keyword>
<dbReference type="Proteomes" id="UP000053611">
    <property type="component" value="Unassembled WGS sequence"/>
</dbReference>
<dbReference type="GO" id="GO:0045271">
    <property type="term" value="C:respiratory chain complex I"/>
    <property type="evidence" value="ECO:0007669"/>
    <property type="project" value="InterPro"/>
</dbReference>
<evidence type="ECO:0000256" key="1">
    <source>
        <dbReference type="ARBA" id="ARBA00007355"/>
    </source>
</evidence>
<dbReference type="EMBL" id="KQ087177">
    <property type="protein sequence ID" value="KLT46575.1"/>
    <property type="molecule type" value="Genomic_DNA"/>
</dbReference>